<evidence type="ECO:0000259" key="1">
    <source>
        <dbReference type="Pfam" id="PF04316"/>
    </source>
</evidence>
<organism evidence="2 3">
    <name type="scientific">Solirubrobacter phytolaccae</name>
    <dbReference type="NCBI Taxonomy" id="1404360"/>
    <lineage>
        <taxon>Bacteria</taxon>
        <taxon>Bacillati</taxon>
        <taxon>Actinomycetota</taxon>
        <taxon>Thermoleophilia</taxon>
        <taxon>Solirubrobacterales</taxon>
        <taxon>Solirubrobacteraceae</taxon>
        <taxon>Solirubrobacter</taxon>
    </lineage>
</organism>
<evidence type="ECO:0000313" key="3">
    <source>
        <dbReference type="Proteomes" id="UP001147653"/>
    </source>
</evidence>
<keyword evidence="2" id="KW-0282">Flagellum</keyword>
<reference evidence="2" key="1">
    <citation type="submission" date="2022-10" db="EMBL/GenBank/DDBJ databases">
        <title>The WGS of Solirubrobacter phytolaccae KCTC 29190.</title>
        <authorList>
            <person name="Jiang Z."/>
        </authorList>
    </citation>
    <scope>NUCLEOTIDE SEQUENCE</scope>
    <source>
        <strain evidence="2">KCTC 29190</strain>
    </source>
</reference>
<dbReference type="Proteomes" id="UP001147653">
    <property type="component" value="Unassembled WGS sequence"/>
</dbReference>
<dbReference type="EMBL" id="JAPDDP010000018">
    <property type="protein sequence ID" value="MDA0181061.1"/>
    <property type="molecule type" value="Genomic_DNA"/>
</dbReference>
<dbReference type="InterPro" id="IPR035890">
    <property type="entry name" value="Anti-sigma-28_factor_FlgM_sf"/>
</dbReference>
<comment type="caution">
    <text evidence="2">The sequence shown here is derived from an EMBL/GenBank/DDBJ whole genome shotgun (WGS) entry which is preliminary data.</text>
</comment>
<accession>A0A9X3NBN0</accession>
<name>A0A9X3NBN0_9ACTN</name>
<dbReference type="RefSeq" id="WP_270025372.1">
    <property type="nucleotide sequence ID" value="NZ_JAPDDP010000018.1"/>
</dbReference>
<evidence type="ECO:0000313" key="2">
    <source>
        <dbReference type="EMBL" id="MDA0181061.1"/>
    </source>
</evidence>
<protein>
    <submittedName>
        <fullName evidence="2">Flagellar biosynthesis anti-sigma factor FlgM</fullName>
    </submittedName>
</protein>
<dbReference type="AlphaFoldDB" id="A0A9X3NBN0"/>
<dbReference type="Pfam" id="PF04316">
    <property type="entry name" value="FlgM"/>
    <property type="match status" value="1"/>
</dbReference>
<feature type="domain" description="Anti-sigma-28 factor FlgM C-terminal" evidence="1">
    <location>
        <begin position="2"/>
        <end position="26"/>
    </location>
</feature>
<keyword evidence="2" id="KW-0969">Cilium</keyword>
<gene>
    <name evidence="2" type="ORF">OJ997_12205</name>
</gene>
<dbReference type="SUPFAM" id="SSF101498">
    <property type="entry name" value="Anti-sigma factor FlgM"/>
    <property type="match status" value="1"/>
</dbReference>
<keyword evidence="2" id="KW-0966">Cell projection</keyword>
<sequence length="36" mass="3934">MQQIRERIQCGTYAVDSEAVAAAILKRLLGNEEEAG</sequence>
<proteinExistence type="predicted"/>
<keyword evidence="3" id="KW-1185">Reference proteome</keyword>
<dbReference type="InterPro" id="IPR031316">
    <property type="entry name" value="FlgM_C"/>
</dbReference>